<feature type="signal peptide" evidence="1">
    <location>
        <begin position="1"/>
        <end position="22"/>
    </location>
</feature>
<dbReference type="OrthoDB" id="399787at2"/>
<name>A0A449A2Y5_9BACT</name>
<sequence length="485" mass="56806">MKFNKRKLFLFSGALVTTVAAATGLAYVLANSKEEKKLTFKESSPIQKLYNLSMHHNLDYKYVPPTSMDLKFYNYKRDGIINKKASDIKNIDDIDEILEFKSNDLYQKYYVYGVEAFDEIGHLIIYLIDKKDWNGEEITDFSHINFENIQIDDFKQQKTPDIPVSIKREKEIDNSVGLKILNSDNEMTTGNARFVNYLSPDNESQYPTKWFLLSAGHLFFDQMDQEEFDLTLFHTNLEDKTVKAKVIQDGRDQWNFSAEVFKKFLPWEYRDKELHTYLDYAIIEINFETEEDAKKWTSTKPQNDIFSDSYRNNFSTFSGYFDLENGENVFKYIDTENKWLYLFDPVYFGLRINNSTQFFANDQIINSNGTYYVDLSTSIMPSGTKFKQGSSGVVEKINSIPNIKIAFNEKSGLWMPTKIVEEFEFFKDVFSSKISENAGIYLMSNFKYDIFNHNEKLNQSKSFDKIFETLYPNKTLGFKIQKNSN</sequence>
<reference evidence="2 3" key="1">
    <citation type="submission" date="2019-01" db="EMBL/GenBank/DDBJ databases">
        <authorList>
            <consortium name="Pathogen Informatics"/>
        </authorList>
    </citation>
    <scope>NUCLEOTIDE SEQUENCE [LARGE SCALE GENOMIC DNA]</scope>
    <source>
        <strain evidence="2 3">NCTC10183</strain>
    </source>
</reference>
<dbReference type="EMBL" id="LR214950">
    <property type="protein sequence ID" value="VEU58616.1"/>
    <property type="molecule type" value="Genomic_DNA"/>
</dbReference>
<keyword evidence="3" id="KW-1185">Reference proteome</keyword>
<evidence type="ECO:0000313" key="3">
    <source>
        <dbReference type="Proteomes" id="UP000290568"/>
    </source>
</evidence>
<dbReference type="AlphaFoldDB" id="A0A449A2Y5"/>
<evidence type="ECO:0000256" key="1">
    <source>
        <dbReference type="SAM" id="SignalP"/>
    </source>
</evidence>
<keyword evidence="1" id="KW-0732">Signal</keyword>
<feature type="chain" id="PRO_5019448404" description="DUF31 domain-containing protein" evidence="1">
    <location>
        <begin position="23"/>
        <end position="485"/>
    </location>
</feature>
<proteinExistence type="predicted"/>
<dbReference type="RefSeq" id="WP_129620259.1">
    <property type="nucleotide sequence ID" value="NZ_LR214950.1"/>
</dbReference>
<evidence type="ECO:0008006" key="4">
    <source>
        <dbReference type="Google" id="ProtNLM"/>
    </source>
</evidence>
<dbReference type="Proteomes" id="UP000290568">
    <property type="component" value="Chromosome"/>
</dbReference>
<gene>
    <name evidence="2" type="ORF">NCTC10183_00384</name>
</gene>
<protein>
    <recommendedName>
        <fullName evidence="4">DUF31 domain-containing protein</fullName>
    </recommendedName>
</protein>
<organism evidence="2 3">
    <name type="scientific">Mycoplasmopsis gallinacea</name>
    <dbReference type="NCBI Taxonomy" id="29556"/>
    <lineage>
        <taxon>Bacteria</taxon>
        <taxon>Bacillati</taxon>
        <taxon>Mycoplasmatota</taxon>
        <taxon>Mycoplasmoidales</taxon>
        <taxon>Metamycoplasmataceae</taxon>
        <taxon>Mycoplasmopsis</taxon>
    </lineage>
</organism>
<accession>A0A449A2Y5</accession>
<evidence type="ECO:0000313" key="2">
    <source>
        <dbReference type="EMBL" id="VEU58616.1"/>
    </source>
</evidence>